<evidence type="ECO:0000313" key="3">
    <source>
        <dbReference type="Proteomes" id="UP000785679"/>
    </source>
</evidence>
<organism evidence="2 3">
    <name type="scientific">Halteria grandinella</name>
    <dbReference type="NCBI Taxonomy" id="5974"/>
    <lineage>
        <taxon>Eukaryota</taxon>
        <taxon>Sar</taxon>
        <taxon>Alveolata</taxon>
        <taxon>Ciliophora</taxon>
        <taxon>Intramacronucleata</taxon>
        <taxon>Spirotrichea</taxon>
        <taxon>Stichotrichia</taxon>
        <taxon>Sporadotrichida</taxon>
        <taxon>Halteriidae</taxon>
        <taxon>Halteria</taxon>
    </lineage>
</organism>
<keyword evidence="3" id="KW-1185">Reference proteome</keyword>
<comment type="caution">
    <text evidence="2">The sequence shown here is derived from an EMBL/GenBank/DDBJ whole genome shotgun (WGS) entry which is preliminary data.</text>
</comment>
<feature type="compositionally biased region" description="Polar residues" evidence="1">
    <location>
        <begin position="216"/>
        <end position="242"/>
    </location>
</feature>
<feature type="region of interest" description="Disordered" evidence="1">
    <location>
        <begin position="82"/>
        <end position="121"/>
    </location>
</feature>
<dbReference type="OrthoDB" id="445580at2759"/>
<dbReference type="Proteomes" id="UP000785679">
    <property type="component" value="Unassembled WGS sequence"/>
</dbReference>
<sequence length="709" mass="77399">MAYSIGKAKRDHIPKDPANVGPGSYNPKIIGKKKEPKWGFGTGSRGLGNSESQPTLKTNTDLSSSNKENSATRIWIDKMASPGPGQYEAGPVNHFFGTPSTKFGQDGRFSGGSKEKLPGPGAYTFENLDAVRENAPKFVFGSSQRGDSINKERKMTPGPGAYKHPRFMGNDGPSKSMGMKPSYESVQKERAQTPGPGQYTPSVDFTSRSPPKYVIGTQQRTDFTNKRFSSNEPGPGNYNPTDKYTKFNGETWRIGTEKQRPSSSSFSPGPGQYDPNATVKLKHSPTHKIGTGPRGDFTMKNGGRQKPGPGNYTPHHGFTMIKSESWVFGSEKRPGTLNKIVARNPGPGNYNIPSHITAGPKYYIGAKFDNDESLKRAKNTPGPASYSIKSGKFADANMRREPMFKIGTAKRPDGTLIKNAKRLPGPGNYNTIDAAKSVRRKSPEFVIGSERRLETFAHNHSPDRVGPGSYEPKRVIGEEGQKTTLSMKFEDHGLAHSKDLPGPGQYDVSDAANYALKKIPAYGIGTSQRPQSRQQKELVLVPGPQNYSPTRILTDYKSASYAFGSESRIPPPTKDAVLNPGPGQYTLPPKYRQPKFAMGVKFDDTKKEKTPGPGQYNQDGSPLRPKSPAFTMSGRPSPQRYSGPPGPGQYKTTSKVIEGPKYGFGSSKRGRNNSPGMYTPGPGSYKIPSKICDLPAYALPTQKEEFRYI</sequence>
<evidence type="ECO:0000313" key="2">
    <source>
        <dbReference type="EMBL" id="TNV83931.1"/>
    </source>
</evidence>
<dbReference type="InterPro" id="IPR051291">
    <property type="entry name" value="CIMAP"/>
</dbReference>
<feature type="compositionally biased region" description="Basic and acidic residues" evidence="1">
    <location>
        <begin position="454"/>
        <end position="463"/>
    </location>
</feature>
<dbReference type="InterPro" id="IPR010736">
    <property type="entry name" value="SHIPPO-rpt"/>
</dbReference>
<feature type="compositionally biased region" description="Polar residues" evidence="1">
    <location>
        <begin position="199"/>
        <end position="209"/>
    </location>
</feature>
<dbReference type="PANTHER" id="PTHR21580:SF28">
    <property type="entry name" value="BOREALIN N-TERMINAL DOMAIN-CONTAINING PROTEIN-RELATED"/>
    <property type="match status" value="1"/>
</dbReference>
<evidence type="ECO:0000256" key="1">
    <source>
        <dbReference type="SAM" id="MobiDB-lite"/>
    </source>
</evidence>
<name>A0A8J8T748_HALGN</name>
<dbReference type="AlphaFoldDB" id="A0A8J8T748"/>
<feature type="compositionally biased region" description="Polar residues" evidence="1">
    <location>
        <begin position="47"/>
        <end position="69"/>
    </location>
</feature>
<feature type="region of interest" description="Disordered" evidence="1">
    <location>
        <begin position="454"/>
        <end position="475"/>
    </location>
</feature>
<dbReference type="Pfam" id="PF07004">
    <property type="entry name" value="SHIPPO-rpt"/>
    <property type="match status" value="13"/>
</dbReference>
<feature type="region of interest" description="Disordered" evidence="1">
    <location>
        <begin position="563"/>
        <end position="685"/>
    </location>
</feature>
<feature type="region of interest" description="Disordered" evidence="1">
    <location>
        <begin position="1"/>
        <end position="69"/>
    </location>
</feature>
<feature type="region of interest" description="Disordered" evidence="1">
    <location>
        <begin position="525"/>
        <end position="551"/>
    </location>
</feature>
<feature type="region of interest" description="Disordered" evidence="1">
    <location>
        <begin position="139"/>
        <end position="315"/>
    </location>
</feature>
<proteinExistence type="predicted"/>
<accession>A0A8J8T748</accession>
<reference evidence="2" key="1">
    <citation type="submission" date="2019-06" db="EMBL/GenBank/DDBJ databases">
        <authorList>
            <person name="Zheng W."/>
        </authorList>
    </citation>
    <scope>NUCLEOTIDE SEQUENCE</scope>
    <source>
        <strain evidence="2">QDHG01</strain>
    </source>
</reference>
<dbReference type="EMBL" id="RRYP01003303">
    <property type="protein sequence ID" value="TNV83931.1"/>
    <property type="molecule type" value="Genomic_DNA"/>
</dbReference>
<feature type="region of interest" description="Disordered" evidence="1">
    <location>
        <begin position="409"/>
        <end position="432"/>
    </location>
</feature>
<feature type="compositionally biased region" description="Low complexity" evidence="1">
    <location>
        <begin position="261"/>
        <end position="271"/>
    </location>
</feature>
<gene>
    <name evidence="2" type="ORF">FGO68_gene17370</name>
</gene>
<dbReference type="PANTHER" id="PTHR21580">
    <property type="entry name" value="SHIPPO-1-RELATED"/>
    <property type="match status" value="1"/>
</dbReference>
<protein>
    <submittedName>
        <fullName evidence="2">Uncharacterized protein</fullName>
    </submittedName>
</protein>
<feature type="compositionally biased region" description="Basic and acidic residues" evidence="1">
    <location>
        <begin position="601"/>
        <end position="610"/>
    </location>
</feature>